<proteinExistence type="predicted"/>
<keyword evidence="3" id="KW-1185">Reference proteome</keyword>
<accession>A0A5M6DL06</accession>
<organism evidence="2 3">
    <name type="scientific">Roseiconus nitratireducens</name>
    <dbReference type="NCBI Taxonomy" id="2605748"/>
    <lineage>
        <taxon>Bacteria</taxon>
        <taxon>Pseudomonadati</taxon>
        <taxon>Planctomycetota</taxon>
        <taxon>Planctomycetia</taxon>
        <taxon>Pirellulales</taxon>
        <taxon>Pirellulaceae</taxon>
        <taxon>Roseiconus</taxon>
    </lineage>
</organism>
<dbReference type="Proteomes" id="UP000324479">
    <property type="component" value="Unassembled WGS sequence"/>
</dbReference>
<protein>
    <recommendedName>
        <fullName evidence="4">Secreted protein</fullName>
    </recommendedName>
</protein>
<evidence type="ECO:0000256" key="1">
    <source>
        <dbReference type="SAM" id="SignalP"/>
    </source>
</evidence>
<keyword evidence="1" id="KW-0732">Signal</keyword>
<dbReference type="AlphaFoldDB" id="A0A5M6DL06"/>
<evidence type="ECO:0000313" key="2">
    <source>
        <dbReference type="EMBL" id="KAA5546942.1"/>
    </source>
</evidence>
<feature type="chain" id="PRO_5024450760" description="Secreted protein" evidence="1">
    <location>
        <begin position="27"/>
        <end position="127"/>
    </location>
</feature>
<sequence>MKNPNRRALVANAIAGSVLASGVLHASDEDAGKNGDKMWTLEGELKVHPKFVYRYYLMILDGQKCALYGADHSRDPKPLASVQLPARVRVRGKLGTEHHSGGTRDNPSPFPVGWWVYMNVHEVEVLK</sequence>
<reference evidence="2 3" key="1">
    <citation type="submission" date="2019-08" db="EMBL/GenBank/DDBJ databases">
        <authorList>
            <person name="Dhanesh K."/>
            <person name="Kumar G."/>
            <person name="Sasikala C."/>
            <person name="Venkata Ramana C."/>
        </authorList>
    </citation>
    <scope>NUCLEOTIDE SEQUENCE [LARGE SCALE GENOMIC DNA]</scope>
    <source>
        <strain evidence="2 3">JC645</strain>
    </source>
</reference>
<dbReference type="RefSeq" id="WP_150074050.1">
    <property type="nucleotide sequence ID" value="NZ_VWOX01000001.1"/>
</dbReference>
<gene>
    <name evidence="2" type="ORF">FYK55_00515</name>
</gene>
<name>A0A5M6DL06_9BACT</name>
<evidence type="ECO:0000313" key="3">
    <source>
        <dbReference type="Proteomes" id="UP000324479"/>
    </source>
</evidence>
<evidence type="ECO:0008006" key="4">
    <source>
        <dbReference type="Google" id="ProtNLM"/>
    </source>
</evidence>
<dbReference type="EMBL" id="VWOX01000001">
    <property type="protein sequence ID" value="KAA5546942.1"/>
    <property type="molecule type" value="Genomic_DNA"/>
</dbReference>
<comment type="caution">
    <text evidence="2">The sequence shown here is derived from an EMBL/GenBank/DDBJ whole genome shotgun (WGS) entry which is preliminary data.</text>
</comment>
<feature type="signal peptide" evidence="1">
    <location>
        <begin position="1"/>
        <end position="26"/>
    </location>
</feature>